<feature type="compositionally biased region" description="Basic and acidic residues" evidence="1">
    <location>
        <begin position="53"/>
        <end position="63"/>
    </location>
</feature>
<evidence type="ECO:0000256" key="1">
    <source>
        <dbReference type="SAM" id="MobiDB-lite"/>
    </source>
</evidence>
<evidence type="ECO:0000313" key="2">
    <source>
        <dbReference type="EMBL" id="GGU51740.1"/>
    </source>
</evidence>
<keyword evidence="3" id="KW-1185">Reference proteome</keyword>
<organism evidence="2 3">
    <name type="scientific">Streptomyces lavendofoliae</name>
    <dbReference type="NCBI Taxonomy" id="67314"/>
    <lineage>
        <taxon>Bacteria</taxon>
        <taxon>Bacillati</taxon>
        <taxon>Actinomycetota</taxon>
        <taxon>Actinomycetes</taxon>
        <taxon>Kitasatosporales</taxon>
        <taxon>Streptomycetaceae</taxon>
        <taxon>Streptomyces</taxon>
    </lineage>
</organism>
<feature type="region of interest" description="Disordered" evidence="1">
    <location>
        <begin position="1"/>
        <end position="63"/>
    </location>
</feature>
<dbReference type="EMBL" id="BMTP01000012">
    <property type="protein sequence ID" value="GGU51740.1"/>
    <property type="molecule type" value="Genomic_DNA"/>
</dbReference>
<dbReference type="Proteomes" id="UP000636661">
    <property type="component" value="Unassembled WGS sequence"/>
</dbReference>
<name>A0A918I0T8_9ACTN</name>
<reference evidence="2" key="1">
    <citation type="journal article" date="2014" name="Int. J. Syst. Evol. Microbiol.">
        <title>Complete genome sequence of Corynebacterium casei LMG S-19264T (=DSM 44701T), isolated from a smear-ripened cheese.</title>
        <authorList>
            <consortium name="US DOE Joint Genome Institute (JGI-PGF)"/>
            <person name="Walter F."/>
            <person name="Albersmeier A."/>
            <person name="Kalinowski J."/>
            <person name="Ruckert C."/>
        </authorList>
    </citation>
    <scope>NUCLEOTIDE SEQUENCE</scope>
    <source>
        <strain evidence="2">JCM 4391</strain>
    </source>
</reference>
<gene>
    <name evidence="2" type="ORF">GCM10010274_45710</name>
</gene>
<sequence>MYGDTGAVTADTTAVTAPVPVPATGDRSTPSTPDTARAPRGRAARVGAIRRAPARDRPGRESC</sequence>
<comment type="caution">
    <text evidence="2">The sequence shown here is derived from an EMBL/GenBank/DDBJ whole genome shotgun (WGS) entry which is preliminary data.</text>
</comment>
<dbReference type="AlphaFoldDB" id="A0A918I0T8"/>
<protein>
    <submittedName>
        <fullName evidence="2">Uncharacterized protein</fullName>
    </submittedName>
</protein>
<reference evidence="2" key="2">
    <citation type="submission" date="2020-09" db="EMBL/GenBank/DDBJ databases">
        <authorList>
            <person name="Sun Q."/>
            <person name="Ohkuma M."/>
        </authorList>
    </citation>
    <scope>NUCLEOTIDE SEQUENCE</scope>
    <source>
        <strain evidence="2">JCM 4391</strain>
    </source>
</reference>
<evidence type="ECO:0000313" key="3">
    <source>
        <dbReference type="Proteomes" id="UP000636661"/>
    </source>
</evidence>
<feature type="compositionally biased region" description="Low complexity" evidence="1">
    <location>
        <begin position="1"/>
        <end position="26"/>
    </location>
</feature>
<accession>A0A918I0T8</accession>
<proteinExistence type="predicted"/>